<dbReference type="EC" id="2.3.2.2" evidence="3"/>
<dbReference type="FunFam" id="3.60.20.40:FF:000008">
    <property type="entry name" value="Gamma-glutamyltranspeptidase (Eurofung)"/>
    <property type="match status" value="1"/>
</dbReference>
<evidence type="ECO:0000256" key="4">
    <source>
        <dbReference type="SAM" id="SignalP"/>
    </source>
</evidence>
<protein>
    <recommendedName>
        <fullName evidence="3">Glutathione hydrolase</fullName>
        <ecNumber evidence="3">2.3.2.2</ecNumber>
        <ecNumber evidence="3">3.4.19.13</ecNumber>
    </recommendedName>
    <alternativeName>
        <fullName evidence="3">Gamma-glutamyltransferase</fullName>
    </alternativeName>
    <alternativeName>
        <fullName evidence="3">Gamma-glutamyltranspeptidase</fullName>
    </alternativeName>
</protein>
<dbReference type="AlphaFoldDB" id="A0A8K0SUN7"/>
<feature type="signal peptide" evidence="4">
    <location>
        <begin position="1"/>
        <end position="25"/>
    </location>
</feature>
<feature type="chain" id="PRO_5035433026" description="Glutathione hydrolase" evidence="4">
    <location>
        <begin position="26"/>
        <end position="581"/>
    </location>
</feature>
<keyword evidence="3" id="KW-0808">Transferase</keyword>
<proteinExistence type="predicted"/>
<dbReference type="Proteomes" id="UP000813444">
    <property type="component" value="Unassembled WGS sequence"/>
</dbReference>
<feature type="binding site" evidence="2">
    <location>
        <position position="116"/>
    </location>
    <ligand>
        <name>L-glutamate</name>
        <dbReference type="ChEBI" id="CHEBI:29985"/>
    </ligand>
</feature>
<evidence type="ECO:0000256" key="3">
    <source>
        <dbReference type="RuleBase" id="RU368068"/>
    </source>
</evidence>
<dbReference type="GO" id="GO:0005886">
    <property type="term" value="C:plasma membrane"/>
    <property type="evidence" value="ECO:0007669"/>
    <property type="project" value="TreeGrafter"/>
</dbReference>
<comment type="catalytic activity">
    <reaction evidence="3">
        <text>an S-substituted glutathione + H2O = an S-substituted L-cysteinylglycine + L-glutamate</text>
        <dbReference type="Rhea" id="RHEA:59468"/>
        <dbReference type="ChEBI" id="CHEBI:15377"/>
        <dbReference type="ChEBI" id="CHEBI:29985"/>
        <dbReference type="ChEBI" id="CHEBI:90779"/>
        <dbReference type="ChEBI" id="CHEBI:143103"/>
        <dbReference type="EC" id="3.4.19.13"/>
    </reaction>
</comment>
<evidence type="ECO:0000313" key="6">
    <source>
        <dbReference type="Proteomes" id="UP000813444"/>
    </source>
</evidence>
<dbReference type="Gene3D" id="3.60.20.40">
    <property type="match status" value="1"/>
</dbReference>
<evidence type="ECO:0000256" key="1">
    <source>
        <dbReference type="PIRSR" id="PIRSR600101-1"/>
    </source>
</evidence>
<organism evidence="5 6">
    <name type="scientific">Stachybotrys elegans</name>
    <dbReference type="NCBI Taxonomy" id="80388"/>
    <lineage>
        <taxon>Eukaryota</taxon>
        <taxon>Fungi</taxon>
        <taxon>Dikarya</taxon>
        <taxon>Ascomycota</taxon>
        <taxon>Pezizomycotina</taxon>
        <taxon>Sordariomycetes</taxon>
        <taxon>Hypocreomycetidae</taxon>
        <taxon>Hypocreales</taxon>
        <taxon>Stachybotryaceae</taxon>
        <taxon>Stachybotrys</taxon>
    </lineage>
</organism>
<feature type="binding site" evidence="2">
    <location>
        <position position="484"/>
    </location>
    <ligand>
        <name>L-glutamate</name>
        <dbReference type="ChEBI" id="CHEBI:29985"/>
    </ligand>
</feature>
<feature type="binding site" evidence="2">
    <location>
        <begin position="461"/>
        <end position="462"/>
    </location>
    <ligand>
        <name>L-glutamate</name>
        <dbReference type="ChEBI" id="CHEBI:29985"/>
    </ligand>
</feature>
<keyword evidence="4" id="KW-0732">Signal</keyword>
<dbReference type="InterPro" id="IPR043138">
    <property type="entry name" value="GGT_lsub"/>
</dbReference>
<comment type="pathway">
    <text evidence="3">Sulfur metabolism; glutathione metabolism.</text>
</comment>
<comment type="caution">
    <text evidence="5">The sequence shown here is derived from an EMBL/GenBank/DDBJ whole genome shotgun (WGS) entry which is preliminary data.</text>
</comment>
<feature type="binding site" evidence="2">
    <location>
        <position position="433"/>
    </location>
    <ligand>
        <name>L-glutamate</name>
        <dbReference type="ChEBI" id="CHEBI:29985"/>
    </ligand>
</feature>
<dbReference type="InterPro" id="IPR029055">
    <property type="entry name" value="Ntn_hydrolases_N"/>
</dbReference>
<keyword evidence="3" id="KW-0378">Hydrolase</keyword>
<evidence type="ECO:0000313" key="5">
    <source>
        <dbReference type="EMBL" id="KAH7320236.1"/>
    </source>
</evidence>
<feature type="binding site" evidence="2">
    <location>
        <begin position="409"/>
        <end position="411"/>
    </location>
    <ligand>
        <name>L-glutamate</name>
        <dbReference type="ChEBI" id="CHEBI:29985"/>
    </ligand>
</feature>
<keyword evidence="3" id="KW-0012">Acyltransferase</keyword>
<feature type="active site" description="Nucleophile" evidence="1">
    <location>
        <position position="391"/>
    </location>
</feature>
<gene>
    <name evidence="5" type="ORF">B0I35DRAFT_430928</name>
</gene>
<dbReference type="EC" id="3.4.19.13" evidence="3"/>
<dbReference type="UniPathway" id="UPA00204"/>
<dbReference type="GO" id="GO:0036374">
    <property type="term" value="F:glutathione hydrolase activity"/>
    <property type="evidence" value="ECO:0007669"/>
    <property type="project" value="UniProtKB-UniRule"/>
</dbReference>
<dbReference type="Pfam" id="PF01019">
    <property type="entry name" value="G_glu_transpept"/>
    <property type="match status" value="1"/>
</dbReference>
<dbReference type="SUPFAM" id="SSF56235">
    <property type="entry name" value="N-terminal nucleophile aminohydrolases (Ntn hydrolases)"/>
    <property type="match status" value="1"/>
</dbReference>
<evidence type="ECO:0000256" key="2">
    <source>
        <dbReference type="PIRSR" id="PIRSR600101-2"/>
    </source>
</evidence>
<dbReference type="EMBL" id="JAGPNK010000006">
    <property type="protein sequence ID" value="KAH7320236.1"/>
    <property type="molecule type" value="Genomic_DNA"/>
</dbReference>
<dbReference type="PANTHER" id="PTHR11686">
    <property type="entry name" value="GAMMA GLUTAMYL TRANSPEPTIDASE"/>
    <property type="match status" value="1"/>
</dbReference>
<dbReference type="Gene3D" id="1.10.246.130">
    <property type="match status" value="1"/>
</dbReference>
<dbReference type="PANTHER" id="PTHR11686:SF62">
    <property type="entry name" value="GLUTATHIONE HYDROLASE"/>
    <property type="match status" value="1"/>
</dbReference>
<dbReference type="InterPro" id="IPR000101">
    <property type="entry name" value="GGT_peptidase"/>
</dbReference>
<dbReference type="OrthoDB" id="1081007at2759"/>
<reference evidence="5" key="1">
    <citation type="journal article" date="2021" name="Nat. Commun.">
        <title>Genetic determinants of endophytism in the Arabidopsis root mycobiome.</title>
        <authorList>
            <person name="Mesny F."/>
            <person name="Miyauchi S."/>
            <person name="Thiergart T."/>
            <person name="Pickel B."/>
            <person name="Atanasova L."/>
            <person name="Karlsson M."/>
            <person name="Huettel B."/>
            <person name="Barry K.W."/>
            <person name="Haridas S."/>
            <person name="Chen C."/>
            <person name="Bauer D."/>
            <person name="Andreopoulos W."/>
            <person name="Pangilinan J."/>
            <person name="LaButti K."/>
            <person name="Riley R."/>
            <person name="Lipzen A."/>
            <person name="Clum A."/>
            <person name="Drula E."/>
            <person name="Henrissat B."/>
            <person name="Kohler A."/>
            <person name="Grigoriev I.V."/>
            <person name="Martin F.M."/>
            <person name="Hacquard S."/>
        </authorList>
    </citation>
    <scope>NUCLEOTIDE SEQUENCE</scope>
    <source>
        <strain evidence="5">MPI-CAGE-CH-0235</strain>
    </source>
</reference>
<comment type="function">
    <text evidence="3">Cleaves the gamma-glutamyl peptide bond of glutathione and glutathione conjugates.</text>
</comment>
<sequence length="581" mass="62891">MACRALSAALAAALLAVSCIRPVSGAYINKDSDDGYEYPEIVLEPQPGSRGAVASEAIECSAIGRDLLARGGNAADALVGTTFCVGVIGMYHSGIGGGGFALVRGSDGNFEAIDFRESAPAAASENMYQGNVHGSVYGGLSAGVPGEVRGLEYIHTKYGELPWETVLAGAIHVARTGFKVSHDLVRYMGFALNMSETNFLTQEPWAEDFAPNGVLVKEGDIMTRKRYANMLERIAEQGADAFYSGEFAESMIATIQETNGTMTLEDLQQYQVKSRNVPTISYRGLQLHGVGSPAGGAVGFSILKTMEQYDTADWADLGLSYHRFDESMRFAYGARLELGDPSFVDRIDELEAEMLSDDTAEQIRARILDNQTQPVEHYDPRMIYTSESHGTSHIVTTDHSGMATSLTTTINLLFGAQIMDPLTGVIINNEMNDFSIPGVRNEFGFVPSEANYIRPHKRPLSSITPVIAVYPNGTLFATVGAAGGSRIISSTAQVIWHVLEHEMTMTEALAQPRIHDQLMPNYAMVEYIFDNATVDSLRDRGHDITYVRQGLSAVQGIRRMGDGAFEAASEPRQSNSGGLTV</sequence>
<dbReference type="NCBIfam" id="TIGR00066">
    <property type="entry name" value="g_glut_trans"/>
    <property type="match status" value="1"/>
</dbReference>
<comment type="catalytic activity">
    <reaction evidence="3">
        <text>an N-terminal (5-L-glutamyl)-[peptide] + an alpha-amino acid = 5-L-glutamyl amino acid + an N-terminal L-alpha-aminoacyl-[peptide]</text>
        <dbReference type="Rhea" id="RHEA:23904"/>
        <dbReference type="Rhea" id="RHEA-COMP:9780"/>
        <dbReference type="Rhea" id="RHEA-COMP:9795"/>
        <dbReference type="ChEBI" id="CHEBI:77644"/>
        <dbReference type="ChEBI" id="CHEBI:78597"/>
        <dbReference type="ChEBI" id="CHEBI:78599"/>
        <dbReference type="ChEBI" id="CHEBI:78608"/>
        <dbReference type="EC" id="2.3.2.2"/>
    </reaction>
</comment>
<accession>A0A8K0SUN7</accession>
<dbReference type="PRINTS" id="PR01210">
    <property type="entry name" value="GGTRANSPTASE"/>
</dbReference>
<dbReference type="PROSITE" id="PS51257">
    <property type="entry name" value="PROKAR_LIPOPROTEIN"/>
    <property type="match status" value="1"/>
</dbReference>
<comment type="catalytic activity">
    <reaction evidence="3">
        <text>glutathione + H2O = L-cysteinylglycine + L-glutamate</text>
        <dbReference type="Rhea" id="RHEA:28807"/>
        <dbReference type="ChEBI" id="CHEBI:15377"/>
        <dbReference type="ChEBI" id="CHEBI:29985"/>
        <dbReference type="ChEBI" id="CHEBI:57925"/>
        <dbReference type="ChEBI" id="CHEBI:61694"/>
        <dbReference type="EC" id="3.4.19.13"/>
    </reaction>
</comment>
<keyword evidence="6" id="KW-1185">Reference proteome</keyword>
<name>A0A8K0SUN7_9HYPO</name>
<dbReference type="GO" id="GO:0006751">
    <property type="term" value="P:glutathione catabolic process"/>
    <property type="evidence" value="ECO:0007669"/>
    <property type="project" value="UniProtKB-UniRule"/>
</dbReference>
<dbReference type="InterPro" id="IPR043137">
    <property type="entry name" value="GGT_ssub_C"/>
</dbReference>
<dbReference type="FunFam" id="1.10.246.130:FF:000001">
    <property type="entry name" value="Gamma-glutamyltransferase 5 isoform 1"/>
    <property type="match status" value="1"/>
</dbReference>
<dbReference type="GO" id="GO:0103068">
    <property type="term" value="F:leukotriene C4 gamma-glutamyl transferase activity"/>
    <property type="evidence" value="ECO:0007669"/>
    <property type="project" value="UniProtKB-EC"/>
</dbReference>